<dbReference type="GO" id="GO:0005524">
    <property type="term" value="F:ATP binding"/>
    <property type="evidence" value="ECO:0007669"/>
    <property type="project" value="UniProtKB-KW"/>
</dbReference>
<keyword evidence="4" id="KW-0547">Nucleotide-binding</keyword>
<dbReference type="InterPro" id="IPR050763">
    <property type="entry name" value="ABC_transporter_ATP-binding"/>
</dbReference>
<dbReference type="Pfam" id="PF00005">
    <property type="entry name" value="ABC_tran"/>
    <property type="match status" value="1"/>
</dbReference>
<evidence type="ECO:0000313" key="7">
    <source>
        <dbReference type="EMBL" id="TDU66582.1"/>
    </source>
</evidence>
<dbReference type="PROSITE" id="PS50893">
    <property type="entry name" value="ABC_TRANSPORTER_2"/>
    <property type="match status" value="1"/>
</dbReference>
<protein>
    <submittedName>
        <fullName evidence="7">ABC-2 type transport system ATP-binding protein/heme exporter protein A</fullName>
    </submittedName>
</protein>
<keyword evidence="2" id="KW-0813">Transport</keyword>
<evidence type="ECO:0000256" key="3">
    <source>
        <dbReference type="ARBA" id="ARBA00022458"/>
    </source>
</evidence>
<dbReference type="Gene3D" id="3.40.50.300">
    <property type="entry name" value="P-loop containing nucleotide triphosphate hydrolases"/>
    <property type="match status" value="1"/>
</dbReference>
<dbReference type="SMART" id="SM00382">
    <property type="entry name" value="AAA"/>
    <property type="match status" value="1"/>
</dbReference>
<comment type="similarity">
    <text evidence="1">Belongs to the ABC transporter superfamily.</text>
</comment>
<evidence type="ECO:0000259" key="6">
    <source>
        <dbReference type="PROSITE" id="PS50893"/>
    </source>
</evidence>
<proteinExistence type="inferred from homology"/>
<dbReference type="RefSeq" id="WP_133796678.1">
    <property type="nucleotide sequence ID" value="NZ_SOCA01000008.1"/>
</dbReference>
<dbReference type="OrthoDB" id="9804819at2"/>
<accession>A0A4R7RMM1</accession>
<evidence type="ECO:0000256" key="1">
    <source>
        <dbReference type="ARBA" id="ARBA00005417"/>
    </source>
</evidence>
<keyword evidence="8" id="KW-1185">Reference proteome</keyword>
<evidence type="ECO:0000256" key="4">
    <source>
        <dbReference type="ARBA" id="ARBA00022741"/>
    </source>
</evidence>
<dbReference type="CDD" id="cd03230">
    <property type="entry name" value="ABC_DR_subfamily_A"/>
    <property type="match status" value="1"/>
</dbReference>
<dbReference type="InterPro" id="IPR003593">
    <property type="entry name" value="AAA+_ATPase"/>
</dbReference>
<organism evidence="7 8">
    <name type="scientific">Prosthecobacter fusiformis</name>
    <dbReference type="NCBI Taxonomy" id="48464"/>
    <lineage>
        <taxon>Bacteria</taxon>
        <taxon>Pseudomonadati</taxon>
        <taxon>Verrucomicrobiota</taxon>
        <taxon>Verrucomicrobiia</taxon>
        <taxon>Verrucomicrobiales</taxon>
        <taxon>Verrucomicrobiaceae</taxon>
        <taxon>Prosthecobacter</taxon>
    </lineage>
</organism>
<gene>
    <name evidence="7" type="ORF">EI77_03677</name>
</gene>
<dbReference type="InterPro" id="IPR027417">
    <property type="entry name" value="P-loop_NTPase"/>
</dbReference>
<keyword evidence="3" id="KW-0536">Nodulation</keyword>
<keyword evidence="5 7" id="KW-0067">ATP-binding</keyword>
<dbReference type="GO" id="GO:0016887">
    <property type="term" value="F:ATP hydrolysis activity"/>
    <property type="evidence" value="ECO:0007669"/>
    <property type="project" value="InterPro"/>
</dbReference>
<name>A0A4R7RMM1_9BACT</name>
<dbReference type="InterPro" id="IPR003439">
    <property type="entry name" value="ABC_transporter-like_ATP-bd"/>
</dbReference>
<evidence type="ECO:0000256" key="5">
    <source>
        <dbReference type="ARBA" id="ARBA00022840"/>
    </source>
</evidence>
<evidence type="ECO:0000256" key="2">
    <source>
        <dbReference type="ARBA" id="ARBA00022448"/>
    </source>
</evidence>
<comment type="caution">
    <text evidence="7">The sequence shown here is derived from an EMBL/GenBank/DDBJ whole genome shotgun (WGS) entry which is preliminary data.</text>
</comment>
<feature type="domain" description="ABC transporter" evidence="6">
    <location>
        <begin position="3"/>
        <end position="235"/>
    </location>
</feature>
<dbReference type="EMBL" id="SOCA01000008">
    <property type="protein sequence ID" value="TDU66582.1"/>
    <property type="molecule type" value="Genomic_DNA"/>
</dbReference>
<dbReference type="AlphaFoldDB" id="A0A4R7RMM1"/>
<reference evidence="7 8" key="1">
    <citation type="submission" date="2019-03" db="EMBL/GenBank/DDBJ databases">
        <title>Genomic Encyclopedia of Archaeal and Bacterial Type Strains, Phase II (KMG-II): from individual species to whole genera.</title>
        <authorList>
            <person name="Goeker M."/>
        </authorList>
    </citation>
    <scope>NUCLEOTIDE SEQUENCE [LARGE SCALE GENOMIC DNA]</scope>
    <source>
        <strain evidence="7 8">ATCC 25309</strain>
    </source>
</reference>
<dbReference type="PANTHER" id="PTHR42711">
    <property type="entry name" value="ABC TRANSPORTER ATP-BINDING PROTEIN"/>
    <property type="match status" value="1"/>
</dbReference>
<sequence>MDLWLNCISKRFPRIKVLEDVTAEISAGTTVALLGSNGAGKTTLLRCLATLSSPDSGDIRMDGEILKRGRIDLRQRLMFLPDFPDLFSHTDPLEVIAMHLKLWKADRPGIEQRVADLMDQLQIASLCGVPVHTFSRGQRYKTALAALATVDPELWLLDEPFASGMDPQGIATFRQEGDDAVKKRARILIYSTQMVDLACGFSDKIAVISRGRLTMYDTENDLQRDPRRLDALLIAPRS</sequence>
<dbReference type="PANTHER" id="PTHR42711:SF5">
    <property type="entry name" value="ABC TRANSPORTER ATP-BINDING PROTEIN NATA"/>
    <property type="match status" value="1"/>
</dbReference>
<evidence type="ECO:0000313" key="8">
    <source>
        <dbReference type="Proteomes" id="UP000295662"/>
    </source>
</evidence>
<dbReference type="Proteomes" id="UP000295662">
    <property type="component" value="Unassembled WGS sequence"/>
</dbReference>
<dbReference type="SUPFAM" id="SSF52540">
    <property type="entry name" value="P-loop containing nucleoside triphosphate hydrolases"/>
    <property type="match status" value="1"/>
</dbReference>